<evidence type="ECO:0000256" key="1">
    <source>
        <dbReference type="SAM" id="MobiDB-lite"/>
    </source>
</evidence>
<reference evidence="2 3" key="1">
    <citation type="submission" date="2016-11" db="EMBL/GenBank/DDBJ databases">
        <authorList>
            <person name="Jaros S."/>
            <person name="Januszkiewicz K."/>
            <person name="Wedrychowicz H."/>
        </authorList>
    </citation>
    <scope>NUCLEOTIDE SEQUENCE [LARGE SCALE GENOMIC DNA]</scope>
</reference>
<organism evidence="2 3">
    <name type="scientific">Microbotryum silenes-dioicae</name>
    <dbReference type="NCBI Taxonomy" id="796604"/>
    <lineage>
        <taxon>Eukaryota</taxon>
        <taxon>Fungi</taxon>
        <taxon>Dikarya</taxon>
        <taxon>Basidiomycota</taxon>
        <taxon>Pucciniomycotina</taxon>
        <taxon>Microbotryomycetes</taxon>
        <taxon>Microbotryales</taxon>
        <taxon>Microbotryaceae</taxon>
        <taxon>Microbotryum</taxon>
    </lineage>
</organism>
<keyword evidence="3" id="KW-1185">Reference proteome</keyword>
<feature type="region of interest" description="Disordered" evidence="1">
    <location>
        <begin position="200"/>
        <end position="235"/>
    </location>
</feature>
<dbReference type="AlphaFoldDB" id="A0A2X0LYR3"/>
<dbReference type="Proteomes" id="UP000249464">
    <property type="component" value="Unassembled WGS sequence"/>
</dbReference>
<accession>A0A2X0LYR3</accession>
<feature type="region of interest" description="Disordered" evidence="1">
    <location>
        <begin position="1"/>
        <end position="46"/>
    </location>
</feature>
<proteinExistence type="predicted"/>
<sequence>MATTTSRTKKRSRARWTPNRRTASGQSATASMPTSRARSRPADASADETVLVANVLASTSSSSDVSTGRTVVASTVTARPPRESACLTRGFSSPPPMACARPSNLSPFEQRQARTSSPQFGPFYIGWQDGQGDLSLSNSWCCSAVKLAHARITASRQGGQFFPRFSRSNVIQTARASPELKESTSFDDFTVASKASFHRYSPSSTSATLSDRDEPSSSRSDSPFSSSTSLSSSCTCSEDACVCSSDDYYSSIPGFSRTSRITSSSTSSTSVENSTSQSLIVVPLTPSIPLLERTERIWDGHILPSHVLLPSAGTFKLDSDSQDENEPRLVNVEIEEGSQSLLDGGSSGEPIAPTLSHWLNEDAWE</sequence>
<evidence type="ECO:0000313" key="2">
    <source>
        <dbReference type="EMBL" id="SGY19453.1"/>
    </source>
</evidence>
<name>A0A2X0LYR3_9BASI</name>
<dbReference type="EMBL" id="FQNC01000016">
    <property type="protein sequence ID" value="SGY19453.1"/>
    <property type="molecule type" value="Genomic_DNA"/>
</dbReference>
<feature type="compositionally biased region" description="Polar residues" evidence="1">
    <location>
        <begin position="19"/>
        <end position="34"/>
    </location>
</feature>
<feature type="region of interest" description="Disordered" evidence="1">
    <location>
        <begin position="339"/>
        <end position="365"/>
    </location>
</feature>
<protein>
    <submittedName>
        <fullName evidence="2">BQ5605_C014g07652 protein</fullName>
    </submittedName>
</protein>
<feature type="compositionally biased region" description="Low complexity" evidence="1">
    <location>
        <begin position="217"/>
        <end position="235"/>
    </location>
</feature>
<evidence type="ECO:0000313" key="3">
    <source>
        <dbReference type="Proteomes" id="UP000249464"/>
    </source>
</evidence>
<gene>
    <name evidence="2" type="primary">BQ5605_C014g07652</name>
    <name evidence="2" type="ORF">BQ5605_C014G07652</name>
</gene>